<organism evidence="3 4">
    <name type="scientific">Micromonospora azadirachtae</name>
    <dbReference type="NCBI Taxonomy" id="1970735"/>
    <lineage>
        <taxon>Bacteria</taxon>
        <taxon>Bacillati</taxon>
        <taxon>Actinomycetota</taxon>
        <taxon>Actinomycetes</taxon>
        <taxon>Micromonosporales</taxon>
        <taxon>Micromonosporaceae</taxon>
        <taxon>Micromonospora</taxon>
    </lineage>
</organism>
<feature type="transmembrane region" description="Helical" evidence="2">
    <location>
        <begin position="30"/>
        <end position="51"/>
    </location>
</feature>
<sequence length="856" mass="89553">MTRGSTAASSSGQFRFALRLARRLARSRDLARSVVIVMVAGLFVMAMFITLRTLSLSGAQVADRDLGRFGASVGYGTVALAPGENQFAQDVRAHALRAGLTDAEVMLSASDMQLTSTPPRSLSMLETSWQDRPFPHRYQLLSGRWPTRAGEVVVTEPQDVKAVAGDPLPVLGGKATFTVVGTAEDQYAQTSNLLAAPGTWASLDPGLARGFPLLTAQPLLLFSGGDAEAAVTSFTTAIADYTKRSGASADGTNALMVGGTLRFREQLLERPERTWIERTPAGYTVPALLLPVAAVLLVFGLNDRRLRRSASSLVAVGVRPATATAALTAATLAWCLAAAVAGALAGTVIGVAARALIAHLRDKPPGPIEGLAGPALQLLAMVALTGAGAGAVLARSRNQAKTRPDTRSPAKPAVAHARRVRDARHLLAVAAWCAVVAYAVRVDVPAKAMILTGLLTLAVLLVIPDVLDLVLRALPESGPRRRLARRQLAADSLRATAVVAILTALLGASMGFLALLDTLIRTTDQQAYPQALPGQVLLADRASTTFPPPAALLRAVQASNATDGLPRATLSYLFTTDASGGLTRSVTREGHNGNLLAVDTAAQVEHLIGHLLDPTQRATLDKQGLLIWADASDPTPTTRLTVKDGDRVTSRTAAVPATAVDVPLVEWRIGTDGILLRSTAQGMNLPVPPDGPLIITGISTTAAEDMQQAVARAGLDAQMIRTYTPPTTPVPAAALLATAAGLVLLVLTAVFAATRAQTRTLRGYLARLVSIGIPTTWTRHVLLYQYGILVAVSTLLSLAIALPPTVLLAARVSGFALSIPWTQILTLLAAIYLATALAALRATLSLRAGERIGATA</sequence>
<name>A0ABW2ZVY9_9ACTN</name>
<feature type="transmembrane region" description="Helical" evidence="2">
    <location>
        <begin position="322"/>
        <end position="355"/>
    </location>
</feature>
<feature type="transmembrane region" description="Helical" evidence="2">
    <location>
        <begin position="426"/>
        <end position="442"/>
    </location>
</feature>
<evidence type="ECO:0000256" key="1">
    <source>
        <dbReference type="SAM" id="MobiDB-lite"/>
    </source>
</evidence>
<feature type="transmembrane region" description="Helical" evidence="2">
    <location>
        <begin position="732"/>
        <end position="753"/>
    </location>
</feature>
<accession>A0ABW2ZVY9</accession>
<keyword evidence="2" id="KW-0812">Transmembrane</keyword>
<dbReference type="Proteomes" id="UP001597053">
    <property type="component" value="Unassembled WGS sequence"/>
</dbReference>
<evidence type="ECO:0000256" key="2">
    <source>
        <dbReference type="SAM" id="Phobius"/>
    </source>
</evidence>
<feature type="transmembrane region" description="Helical" evidence="2">
    <location>
        <begin position="448"/>
        <end position="471"/>
    </location>
</feature>
<feature type="transmembrane region" description="Helical" evidence="2">
    <location>
        <begin position="281"/>
        <end position="301"/>
    </location>
</feature>
<keyword evidence="2" id="KW-1133">Transmembrane helix</keyword>
<evidence type="ECO:0000313" key="3">
    <source>
        <dbReference type="EMBL" id="MFD0782823.1"/>
    </source>
</evidence>
<evidence type="ECO:0000313" key="4">
    <source>
        <dbReference type="Proteomes" id="UP001597053"/>
    </source>
</evidence>
<feature type="region of interest" description="Disordered" evidence="1">
    <location>
        <begin position="395"/>
        <end position="414"/>
    </location>
</feature>
<comment type="caution">
    <text evidence="3">The sequence shown here is derived from an EMBL/GenBank/DDBJ whole genome shotgun (WGS) entry which is preliminary data.</text>
</comment>
<protein>
    <recommendedName>
        <fullName evidence="5">FtsX-like permease family protein</fullName>
    </recommendedName>
</protein>
<feature type="transmembrane region" description="Helical" evidence="2">
    <location>
        <begin position="781"/>
        <end position="801"/>
    </location>
</feature>
<gene>
    <name evidence="3" type="ORF">ACFQZ8_02615</name>
</gene>
<feature type="transmembrane region" description="Helical" evidence="2">
    <location>
        <begin position="821"/>
        <end position="840"/>
    </location>
</feature>
<feature type="transmembrane region" description="Helical" evidence="2">
    <location>
        <begin position="492"/>
        <end position="516"/>
    </location>
</feature>
<reference evidence="4" key="1">
    <citation type="journal article" date="2019" name="Int. J. Syst. Evol. Microbiol.">
        <title>The Global Catalogue of Microorganisms (GCM) 10K type strain sequencing project: providing services to taxonomists for standard genome sequencing and annotation.</title>
        <authorList>
            <consortium name="The Broad Institute Genomics Platform"/>
            <consortium name="The Broad Institute Genome Sequencing Center for Infectious Disease"/>
            <person name="Wu L."/>
            <person name="Ma J."/>
        </authorList>
    </citation>
    <scope>NUCLEOTIDE SEQUENCE [LARGE SCALE GENOMIC DNA]</scope>
    <source>
        <strain evidence="4">JCM 32148</strain>
    </source>
</reference>
<evidence type="ECO:0008006" key="5">
    <source>
        <dbReference type="Google" id="ProtNLM"/>
    </source>
</evidence>
<keyword evidence="4" id="KW-1185">Reference proteome</keyword>
<feature type="transmembrane region" description="Helical" evidence="2">
    <location>
        <begin position="375"/>
        <end position="394"/>
    </location>
</feature>
<proteinExistence type="predicted"/>
<dbReference type="EMBL" id="JBHTHM010000048">
    <property type="protein sequence ID" value="MFD0782823.1"/>
    <property type="molecule type" value="Genomic_DNA"/>
</dbReference>
<keyword evidence="2" id="KW-0472">Membrane</keyword>